<dbReference type="GO" id="GO:0032259">
    <property type="term" value="P:methylation"/>
    <property type="evidence" value="ECO:0007669"/>
    <property type="project" value="UniProtKB-KW"/>
</dbReference>
<dbReference type="Pfam" id="PF04072">
    <property type="entry name" value="LCM"/>
    <property type="match status" value="1"/>
</dbReference>
<evidence type="ECO:0000256" key="1">
    <source>
        <dbReference type="ARBA" id="ARBA00022603"/>
    </source>
</evidence>
<dbReference type="KEGG" id="ehx:EMIHUDRAFT_247199"/>
<dbReference type="GO" id="GO:0008168">
    <property type="term" value="F:methyltransferase activity"/>
    <property type="evidence" value="ECO:0007669"/>
    <property type="project" value="UniProtKB-KW"/>
</dbReference>
<evidence type="ECO:0008006" key="5">
    <source>
        <dbReference type="Google" id="ProtNLM"/>
    </source>
</evidence>
<dbReference type="InterPro" id="IPR007213">
    <property type="entry name" value="Ppm1/Ppm2/Tcmp"/>
</dbReference>
<evidence type="ECO:0000256" key="2">
    <source>
        <dbReference type="ARBA" id="ARBA00022679"/>
    </source>
</evidence>
<dbReference type="PANTHER" id="PTHR43619:SF2">
    <property type="entry name" value="S-ADENOSYL-L-METHIONINE-DEPENDENT METHYLTRANSFERASES SUPERFAMILY PROTEIN"/>
    <property type="match status" value="1"/>
</dbReference>
<dbReference type="PANTHER" id="PTHR43619">
    <property type="entry name" value="S-ADENOSYL-L-METHIONINE-DEPENDENT METHYLTRANSFERASE YKTD-RELATED"/>
    <property type="match status" value="1"/>
</dbReference>
<dbReference type="EnsemblProtists" id="EOD12991">
    <property type="protein sequence ID" value="EOD12991"/>
    <property type="gene ID" value="EMIHUDRAFT_247199"/>
</dbReference>
<dbReference type="STRING" id="2903.R1DQF4"/>
<dbReference type="GeneID" id="17259149"/>
<keyword evidence="2" id="KW-0808">Transferase</keyword>
<keyword evidence="4" id="KW-1185">Reference proteome</keyword>
<dbReference type="SUPFAM" id="SSF53335">
    <property type="entry name" value="S-adenosyl-L-methionine-dependent methyltransferases"/>
    <property type="match status" value="1"/>
</dbReference>
<dbReference type="HOGENOM" id="CLU_916544_0_0_1"/>
<accession>A0A0D3IP06</accession>
<evidence type="ECO:0000313" key="4">
    <source>
        <dbReference type="Proteomes" id="UP000013827"/>
    </source>
</evidence>
<evidence type="ECO:0000313" key="3">
    <source>
        <dbReference type="EnsemblProtists" id="EOD12991"/>
    </source>
</evidence>
<dbReference type="RefSeq" id="XP_005765420.1">
    <property type="nucleotide sequence ID" value="XM_005765363.1"/>
</dbReference>
<proteinExistence type="predicted"/>
<name>A0A0D3IP06_EMIH1</name>
<dbReference type="Gene3D" id="3.40.50.150">
    <property type="entry name" value="Vaccinia Virus protein VP39"/>
    <property type="match status" value="1"/>
</dbReference>
<dbReference type="PaxDb" id="2903-EOD12991"/>
<dbReference type="AlphaFoldDB" id="A0A0D3IP06"/>
<keyword evidence="1" id="KW-0489">Methyltransferase</keyword>
<organism evidence="3 4">
    <name type="scientific">Emiliania huxleyi (strain CCMP1516)</name>
    <dbReference type="NCBI Taxonomy" id="280463"/>
    <lineage>
        <taxon>Eukaryota</taxon>
        <taxon>Haptista</taxon>
        <taxon>Haptophyta</taxon>
        <taxon>Prymnesiophyceae</taxon>
        <taxon>Isochrysidales</taxon>
        <taxon>Noelaerhabdaceae</taxon>
        <taxon>Emiliania</taxon>
    </lineage>
</organism>
<reference evidence="3" key="2">
    <citation type="submission" date="2024-10" db="UniProtKB">
        <authorList>
            <consortium name="EnsemblProtists"/>
        </authorList>
    </citation>
    <scope>IDENTIFICATION</scope>
</reference>
<protein>
    <recommendedName>
        <fullName evidence="5">S-adenosyl-L-methionine-dependent methyltransferase</fullName>
    </recommendedName>
</protein>
<sequence length="304" mass="32727">MATHGSGSAFPTAALVCAMRAEATRLGIDPDLGEPDMLAESFAGDLGRAFLNAFRAAGGSTPEGEARGIIHRTNYYDAAMLQAVQSGCTQVLLLGSGLDTRAWRLPLGEGVTVFEVDVACAHEFKRERLAEIEQEQPIRDGTTESHAKKLAHLRGAKCKRVEVDADLSEARWGRLVADAGFDMERPAFILAEGLLMYLPDKDVTEGLFKQVRGLMAPGSWFMGCAFVSGLGCADAADNGVMMKFGCAWTFKFESADEVRDALEATGFGSVTLKQAQIFFDQGAGLVQTSSPGYQYFSARRDTEA</sequence>
<reference evidence="4" key="1">
    <citation type="journal article" date="2013" name="Nature">
        <title>Pan genome of the phytoplankton Emiliania underpins its global distribution.</title>
        <authorList>
            <person name="Read B.A."/>
            <person name="Kegel J."/>
            <person name="Klute M.J."/>
            <person name="Kuo A."/>
            <person name="Lefebvre S.C."/>
            <person name="Maumus F."/>
            <person name="Mayer C."/>
            <person name="Miller J."/>
            <person name="Monier A."/>
            <person name="Salamov A."/>
            <person name="Young J."/>
            <person name="Aguilar M."/>
            <person name="Claverie J.M."/>
            <person name="Frickenhaus S."/>
            <person name="Gonzalez K."/>
            <person name="Herman E.K."/>
            <person name="Lin Y.C."/>
            <person name="Napier J."/>
            <person name="Ogata H."/>
            <person name="Sarno A.F."/>
            <person name="Shmutz J."/>
            <person name="Schroeder D."/>
            <person name="de Vargas C."/>
            <person name="Verret F."/>
            <person name="von Dassow P."/>
            <person name="Valentin K."/>
            <person name="Van de Peer Y."/>
            <person name="Wheeler G."/>
            <person name="Dacks J.B."/>
            <person name="Delwiche C.F."/>
            <person name="Dyhrman S.T."/>
            <person name="Glockner G."/>
            <person name="John U."/>
            <person name="Richards T."/>
            <person name="Worden A.Z."/>
            <person name="Zhang X."/>
            <person name="Grigoriev I.V."/>
            <person name="Allen A.E."/>
            <person name="Bidle K."/>
            <person name="Borodovsky M."/>
            <person name="Bowler C."/>
            <person name="Brownlee C."/>
            <person name="Cock J.M."/>
            <person name="Elias M."/>
            <person name="Gladyshev V.N."/>
            <person name="Groth M."/>
            <person name="Guda C."/>
            <person name="Hadaegh A."/>
            <person name="Iglesias-Rodriguez M.D."/>
            <person name="Jenkins J."/>
            <person name="Jones B.M."/>
            <person name="Lawson T."/>
            <person name="Leese F."/>
            <person name="Lindquist E."/>
            <person name="Lobanov A."/>
            <person name="Lomsadze A."/>
            <person name="Malik S.B."/>
            <person name="Marsh M.E."/>
            <person name="Mackinder L."/>
            <person name="Mock T."/>
            <person name="Mueller-Roeber B."/>
            <person name="Pagarete A."/>
            <person name="Parker M."/>
            <person name="Probert I."/>
            <person name="Quesneville H."/>
            <person name="Raines C."/>
            <person name="Rensing S.A."/>
            <person name="Riano-Pachon D.M."/>
            <person name="Richier S."/>
            <person name="Rokitta S."/>
            <person name="Shiraiwa Y."/>
            <person name="Soanes D.M."/>
            <person name="van der Giezen M."/>
            <person name="Wahlund T.M."/>
            <person name="Williams B."/>
            <person name="Wilson W."/>
            <person name="Wolfe G."/>
            <person name="Wurch L.L."/>
        </authorList>
    </citation>
    <scope>NUCLEOTIDE SEQUENCE</scope>
</reference>
<dbReference type="Proteomes" id="UP000013827">
    <property type="component" value="Unassembled WGS sequence"/>
</dbReference>
<dbReference type="InterPro" id="IPR029063">
    <property type="entry name" value="SAM-dependent_MTases_sf"/>
</dbReference>